<dbReference type="AlphaFoldDB" id="A0A810PTD4"/>
<dbReference type="Gene3D" id="3.40.630.40">
    <property type="entry name" value="Zn-dependent exopeptidases"/>
    <property type="match status" value="1"/>
</dbReference>
<dbReference type="CDD" id="cd02696">
    <property type="entry name" value="MurNAc-LAA"/>
    <property type="match status" value="1"/>
</dbReference>
<keyword evidence="4" id="KW-0614">Plasmid</keyword>
<dbReference type="GO" id="GO:0008745">
    <property type="term" value="F:N-acetylmuramoyl-L-alanine amidase activity"/>
    <property type="evidence" value="ECO:0007669"/>
    <property type="project" value="InterPro"/>
</dbReference>
<dbReference type="PROSITE" id="PS51781">
    <property type="entry name" value="SH3B"/>
    <property type="match status" value="1"/>
</dbReference>
<dbReference type="SMART" id="SM00646">
    <property type="entry name" value="Ami_3"/>
    <property type="match status" value="1"/>
</dbReference>
<dbReference type="InterPro" id="IPR003646">
    <property type="entry name" value="SH3-like_bac-type"/>
</dbReference>
<keyword evidence="1" id="KW-0378">Hydrolase</keyword>
<evidence type="ECO:0000256" key="1">
    <source>
        <dbReference type="ARBA" id="ARBA00022801"/>
    </source>
</evidence>
<feature type="domain" description="SH3b" evidence="3">
    <location>
        <begin position="185"/>
        <end position="247"/>
    </location>
</feature>
<dbReference type="Proteomes" id="UP000681343">
    <property type="component" value="Plasmid pMM35_01"/>
</dbReference>
<keyword evidence="5" id="KW-1185">Reference proteome</keyword>
<evidence type="ECO:0000313" key="5">
    <source>
        <dbReference type="Proteomes" id="UP000681343"/>
    </source>
</evidence>
<organism evidence="4 5">
    <name type="scientific">Vescimonas fastidiosa</name>
    <dbReference type="NCBI Taxonomy" id="2714353"/>
    <lineage>
        <taxon>Bacteria</taxon>
        <taxon>Bacillati</taxon>
        <taxon>Bacillota</taxon>
        <taxon>Clostridia</taxon>
        <taxon>Eubacteriales</taxon>
        <taxon>Oscillospiraceae</taxon>
        <taxon>Vescimonas</taxon>
    </lineage>
</organism>
<reference evidence="4" key="1">
    <citation type="submission" date="2020-09" db="EMBL/GenBank/DDBJ databases">
        <title>New species isolated from human feces.</title>
        <authorList>
            <person name="Kitahara M."/>
            <person name="Shigeno Y."/>
            <person name="Shime M."/>
            <person name="Matsumoto Y."/>
            <person name="Nakamura S."/>
            <person name="Motooka D."/>
            <person name="Fukuoka S."/>
            <person name="Nishikawa H."/>
            <person name="Benno Y."/>
        </authorList>
    </citation>
    <scope>NUCLEOTIDE SEQUENCE</scope>
    <source>
        <strain evidence="4">MM35</strain>
        <plasmid evidence="4">pMM35_01</plasmid>
    </source>
</reference>
<geneLocation type="plasmid" evidence="4 5">
    <name>pMM35_01</name>
</geneLocation>
<evidence type="ECO:0000256" key="2">
    <source>
        <dbReference type="ARBA" id="ARBA00023316"/>
    </source>
</evidence>
<evidence type="ECO:0000313" key="4">
    <source>
        <dbReference type="EMBL" id="BCK79699.1"/>
    </source>
</evidence>
<dbReference type="SUPFAM" id="SSF53187">
    <property type="entry name" value="Zn-dependent exopeptidases"/>
    <property type="match status" value="1"/>
</dbReference>
<protein>
    <recommendedName>
        <fullName evidence="3">SH3b domain-containing protein</fullName>
    </recommendedName>
</protein>
<dbReference type="GO" id="GO:0009253">
    <property type="term" value="P:peptidoglycan catabolic process"/>
    <property type="evidence" value="ECO:0007669"/>
    <property type="project" value="InterPro"/>
</dbReference>
<dbReference type="EMBL" id="AP023416">
    <property type="protein sequence ID" value="BCK79699.1"/>
    <property type="molecule type" value="Genomic_DNA"/>
</dbReference>
<dbReference type="KEGG" id="vfa:MM35RIKEN_18910"/>
<dbReference type="InterPro" id="IPR002508">
    <property type="entry name" value="MurNAc-LAA_cat"/>
</dbReference>
<evidence type="ECO:0000259" key="3">
    <source>
        <dbReference type="PROSITE" id="PS51781"/>
    </source>
</evidence>
<sequence>MPTIFLSPSTQEYNPYVTGAGSEEYFMNLLADAMEPLLLANGIQFVRNDPQGTVGNSIRQSNADSYDFHLALHSNASGSGSEGQNRGIIVFYYPGSVSGQRAAELFASALREIYPLPDRVTTRSAANLTELRRTKAPAVLLELGYHDNAADAMWVQEHIGLIAQTLVQALTEYFGLPYVCPGPSQTGLAVTDSGGPVNLRSYPSAQGQVIVQIPNGSTVTVFGRYRGWYVVLYGDALGYANSAFIQL</sequence>
<dbReference type="RefSeq" id="WP_212821429.1">
    <property type="nucleotide sequence ID" value="NZ_AP023416.1"/>
</dbReference>
<name>A0A810PTD4_9FIRM</name>
<proteinExistence type="predicted"/>
<dbReference type="Gene3D" id="2.30.30.40">
    <property type="entry name" value="SH3 Domains"/>
    <property type="match status" value="1"/>
</dbReference>
<keyword evidence="2" id="KW-0961">Cell wall biogenesis/degradation</keyword>
<dbReference type="Pfam" id="PF01520">
    <property type="entry name" value="Amidase_3"/>
    <property type="match status" value="1"/>
</dbReference>
<gene>
    <name evidence="4" type="ORF">MM35RIKEN_18910</name>
</gene>
<dbReference type="GO" id="GO:0071555">
    <property type="term" value="P:cell wall organization"/>
    <property type="evidence" value="ECO:0007669"/>
    <property type="project" value="UniProtKB-KW"/>
</dbReference>
<dbReference type="Pfam" id="PF08239">
    <property type="entry name" value="SH3_3"/>
    <property type="match status" value="1"/>
</dbReference>
<accession>A0A810PTD4</accession>